<gene>
    <name evidence="2" type="ORF">AVDCRST_MAG27-2715</name>
</gene>
<feature type="non-terminal residue" evidence="2">
    <location>
        <position position="82"/>
    </location>
</feature>
<proteinExistence type="predicted"/>
<dbReference type="AlphaFoldDB" id="A0A6J4IJE1"/>
<accession>A0A6J4IJE1</accession>
<feature type="compositionally biased region" description="Low complexity" evidence="1">
    <location>
        <begin position="54"/>
        <end position="71"/>
    </location>
</feature>
<protein>
    <submittedName>
        <fullName evidence="2">Uncharacterized protein</fullName>
    </submittedName>
</protein>
<feature type="non-terminal residue" evidence="2">
    <location>
        <position position="1"/>
    </location>
</feature>
<name>A0A6J4IJE1_9PROT</name>
<organism evidence="2">
    <name type="scientific">uncultured Craurococcus sp</name>
    <dbReference type="NCBI Taxonomy" id="1135998"/>
    <lineage>
        <taxon>Bacteria</taxon>
        <taxon>Pseudomonadati</taxon>
        <taxon>Pseudomonadota</taxon>
        <taxon>Alphaproteobacteria</taxon>
        <taxon>Acetobacterales</taxon>
        <taxon>Acetobacteraceae</taxon>
        <taxon>Craurococcus</taxon>
        <taxon>environmental samples</taxon>
    </lineage>
</organism>
<reference evidence="2" key="1">
    <citation type="submission" date="2020-02" db="EMBL/GenBank/DDBJ databases">
        <authorList>
            <person name="Meier V. D."/>
        </authorList>
    </citation>
    <scope>NUCLEOTIDE SEQUENCE</scope>
    <source>
        <strain evidence="2">AVDCRST_MAG27</strain>
    </source>
</reference>
<evidence type="ECO:0000313" key="2">
    <source>
        <dbReference type="EMBL" id="CAA9254159.1"/>
    </source>
</evidence>
<feature type="compositionally biased region" description="Basic residues" evidence="1">
    <location>
        <begin position="72"/>
        <end position="82"/>
    </location>
</feature>
<dbReference type="EMBL" id="CADCTD010000093">
    <property type="protein sequence ID" value="CAA9254159.1"/>
    <property type="molecule type" value="Genomic_DNA"/>
</dbReference>
<sequence length="82" mass="9281">GRPRLDPPRRGRPVRPGIGRPRARHRPLDLSPRPRYRRGPARAERAHPGGDAAGRGLYRQLGRGSGLLRGLQRSRHHPRRPV</sequence>
<evidence type="ECO:0000256" key="1">
    <source>
        <dbReference type="SAM" id="MobiDB-lite"/>
    </source>
</evidence>
<feature type="region of interest" description="Disordered" evidence="1">
    <location>
        <begin position="1"/>
        <end position="82"/>
    </location>
</feature>